<evidence type="ECO:0000256" key="2">
    <source>
        <dbReference type="SAM" id="MobiDB-lite"/>
    </source>
</evidence>
<keyword evidence="5" id="KW-1185">Reference proteome</keyword>
<name>A0A3L6Q9B7_PANMI</name>
<proteinExistence type="inferred from homology"/>
<dbReference type="InterPro" id="IPR007275">
    <property type="entry name" value="YTH_domain"/>
</dbReference>
<dbReference type="EMBL" id="PQIB02000013">
    <property type="protein sequence ID" value="RLM74183.1"/>
    <property type="molecule type" value="Genomic_DNA"/>
</dbReference>
<protein>
    <recommendedName>
        <fullName evidence="1">YTH domain-containing family protein</fullName>
    </recommendedName>
</protein>
<dbReference type="AlphaFoldDB" id="A0A3L6Q9B7"/>
<reference evidence="5" key="1">
    <citation type="journal article" date="2019" name="Nat. Commun.">
        <title>The genome of broomcorn millet.</title>
        <authorList>
            <person name="Zou C."/>
            <person name="Miki D."/>
            <person name="Li D."/>
            <person name="Tang Q."/>
            <person name="Xiao L."/>
            <person name="Rajput S."/>
            <person name="Deng P."/>
            <person name="Jia W."/>
            <person name="Huang R."/>
            <person name="Zhang M."/>
            <person name="Sun Y."/>
            <person name="Hu J."/>
            <person name="Fu X."/>
            <person name="Schnable P.S."/>
            <person name="Li F."/>
            <person name="Zhang H."/>
            <person name="Feng B."/>
            <person name="Zhu X."/>
            <person name="Liu R."/>
            <person name="Schnable J.C."/>
            <person name="Zhu J.-K."/>
            <person name="Zhang H."/>
        </authorList>
    </citation>
    <scope>NUCLEOTIDE SEQUENCE [LARGE SCALE GENOMIC DNA]</scope>
</reference>
<dbReference type="GO" id="GO:0005737">
    <property type="term" value="C:cytoplasm"/>
    <property type="evidence" value="ECO:0007669"/>
    <property type="project" value="TreeGrafter"/>
</dbReference>
<dbReference type="InterPro" id="IPR045168">
    <property type="entry name" value="YTH_prot"/>
</dbReference>
<gene>
    <name evidence="4" type="ORF">C2845_PM15G21470</name>
</gene>
<comment type="similarity">
    <text evidence="1">Belongs to the YTHDF family.</text>
</comment>
<evidence type="ECO:0000313" key="5">
    <source>
        <dbReference type="Proteomes" id="UP000275267"/>
    </source>
</evidence>
<dbReference type="CDD" id="cd21134">
    <property type="entry name" value="YTH"/>
    <property type="match status" value="1"/>
</dbReference>
<feature type="domain" description="YTH" evidence="3">
    <location>
        <begin position="399"/>
        <end position="553"/>
    </location>
</feature>
<keyword evidence="1" id="KW-0694">RNA-binding</keyword>
<feature type="region of interest" description="Disordered" evidence="2">
    <location>
        <begin position="580"/>
        <end position="607"/>
    </location>
</feature>
<dbReference type="GO" id="GO:0003729">
    <property type="term" value="F:mRNA binding"/>
    <property type="evidence" value="ECO:0007669"/>
    <property type="project" value="UniProtKB-UniRule"/>
</dbReference>
<dbReference type="Gene3D" id="3.10.590.10">
    <property type="entry name" value="ph1033 like domains"/>
    <property type="match status" value="1"/>
</dbReference>
<accession>A0A3L6Q9B7</accession>
<dbReference type="STRING" id="4540.A0A3L6Q9B7"/>
<evidence type="ECO:0000259" key="3">
    <source>
        <dbReference type="PROSITE" id="PS50882"/>
    </source>
</evidence>
<sequence>MAPHPDSRKRPDSACRGSCCRRRALRCAACRFRTAAQRSRPRPRRWTPAGASAPRAVRAMKFTSPQLLSSQPTCSSGAHRVIPRAPERDANAQFPCREPRSILATAHRLLSSLQPSTTPPRSALRAEPVSAATALQSSLPSLVGVPVVIFRRRSGVEWAIGNPPGLGLTSFAGYLNHLGQWEEYPYVVSAEGLDAAYPVMYGAYSPLSTFVDNQSYVSLLYPLSSPYYQPPASPSMGYSSSATGISQFDPLHQYYLPDELYYSPTPGFHQPFGSFDGVPMHSSGIPEFFGQGNVPLNSGMHQDSTYNSGSYTALEQGGKYGGSRPCCSASSRSGTFNKGFKHEKGSLGFLYEQSRGPRATKTKKEVESSSAENKNKKALLIVDPEKCNHPDFVTEYKDAKFFVIKSYTEDHVHKSIKYNVWASTARGNRKLNAAYREAKDKEENCPIFLFFSVNGSGQFCGVAEMIGPVDFDKSVDYWQNDRWSGQFPVKLEQGVQMLAIFKNHGAKTTILEDFDFYEQQEKAMLDNRQQLKVQCADAKAQKLVEASVAVGIVTQISGTFAQAVQLEETKDKEISLKIENTASAEKASAAPVKTEEATPKTAESGIL</sequence>
<evidence type="ECO:0000256" key="1">
    <source>
        <dbReference type="RuleBase" id="RU369095"/>
    </source>
</evidence>
<dbReference type="GO" id="GO:1990247">
    <property type="term" value="F:N6-methyladenosine-containing RNA reader activity"/>
    <property type="evidence" value="ECO:0007669"/>
    <property type="project" value="UniProtKB-UniRule"/>
</dbReference>
<comment type="caution">
    <text evidence="4">The sequence shown here is derived from an EMBL/GenBank/DDBJ whole genome shotgun (WGS) entry which is preliminary data.</text>
</comment>
<dbReference type="GO" id="GO:0061157">
    <property type="term" value="P:mRNA destabilization"/>
    <property type="evidence" value="ECO:0007669"/>
    <property type="project" value="TreeGrafter"/>
</dbReference>
<dbReference type="OrthoDB" id="306690at2759"/>
<dbReference type="PANTHER" id="PTHR12357">
    <property type="entry name" value="YTH YT521-B HOMOLOGY DOMAIN-CONTAINING"/>
    <property type="match status" value="1"/>
</dbReference>
<dbReference type="Pfam" id="PF04146">
    <property type="entry name" value="YTH"/>
    <property type="match status" value="1"/>
</dbReference>
<organism evidence="4 5">
    <name type="scientific">Panicum miliaceum</name>
    <name type="common">Proso millet</name>
    <name type="synonym">Broomcorn millet</name>
    <dbReference type="NCBI Taxonomy" id="4540"/>
    <lineage>
        <taxon>Eukaryota</taxon>
        <taxon>Viridiplantae</taxon>
        <taxon>Streptophyta</taxon>
        <taxon>Embryophyta</taxon>
        <taxon>Tracheophyta</taxon>
        <taxon>Spermatophyta</taxon>
        <taxon>Magnoliopsida</taxon>
        <taxon>Liliopsida</taxon>
        <taxon>Poales</taxon>
        <taxon>Poaceae</taxon>
        <taxon>PACMAD clade</taxon>
        <taxon>Panicoideae</taxon>
        <taxon>Panicodae</taxon>
        <taxon>Paniceae</taxon>
        <taxon>Panicinae</taxon>
        <taxon>Panicum</taxon>
        <taxon>Panicum sect. Panicum</taxon>
    </lineage>
</organism>
<dbReference type="Proteomes" id="UP000275267">
    <property type="component" value="Unassembled WGS sequence"/>
</dbReference>
<evidence type="ECO:0000313" key="4">
    <source>
        <dbReference type="EMBL" id="RLM74183.1"/>
    </source>
</evidence>
<comment type="function">
    <text evidence="1">Specifically recognizes and binds N6-methyladenosine (m6A)-containing RNAs, and regulates mRNA stability. M6A is a modification present at internal sites of mRNAs and some non-coding RNAs and plays a role in mRNA stability and processing.</text>
</comment>
<dbReference type="PANTHER" id="PTHR12357:SF86">
    <property type="entry name" value="YTH DOMAIN-CONTAINING FAMILY PROTEIN"/>
    <property type="match status" value="1"/>
</dbReference>
<dbReference type="PROSITE" id="PS50882">
    <property type="entry name" value="YTH"/>
    <property type="match status" value="1"/>
</dbReference>